<feature type="transmembrane region" description="Helical" evidence="2">
    <location>
        <begin position="84"/>
        <end position="104"/>
    </location>
</feature>
<name>X8CJ95_MYCXE</name>
<proteinExistence type="predicted"/>
<keyword evidence="3" id="KW-0808">Transferase</keyword>
<keyword evidence="2" id="KW-0472">Membrane</keyword>
<evidence type="ECO:0000256" key="1">
    <source>
        <dbReference type="SAM" id="MobiDB-lite"/>
    </source>
</evidence>
<dbReference type="EMBL" id="JAOB01000029">
    <property type="protein sequence ID" value="EUA56452.1"/>
    <property type="molecule type" value="Genomic_DNA"/>
</dbReference>
<organism evidence="3">
    <name type="scientific">Mycobacterium xenopi 4042</name>
    <dbReference type="NCBI Taxonomy" id="1299334"/>
    <lineage>
        <taxon>Bacteria</taxon>
        <taxon>Bacillati</taxon>
        <taxon>Actinomycetota</taxon>
        <taxon>Actinomycetes</taxon>
        <taxon>Mycobacteriales</taxon>
        <taxon>Mycobacteriaceae</taxon>
        <taxon>Mycobacterium</taxon>
    </lineage>
</organism>
<dbReference type="AlphaFoldDB" id="X8CJ95"/>
<dbReference type="PATRIC" id="fig|1299334.3.peg.2602"/>
<protein>
    <submittedName>
        <fullName evidence="3">Putative acetyltransferase</fullName>
    </submittedName>
</protein>
<keyword evidence="2" id="KW-1133">Transmembrane helix</keyword>
<gene>
    <name evidence="3" type="ORF">I553_8500</name>
</gene>
<reference evidence="3" key="1">
    <citation type="submission" date="2014-01" db="EMBL/GenBank/DDBJ databases">
        <authorList>
            <person name="Brown-Elliot B."/>
            <person name="Wallace R."/>
            <person name="Lenaerts A."/>
            <person name="Ordway D."/>
            <person name="DeGroote M.A."/>
            <person name="Parker T."/>
            <person name="Sizemore C."/>
            <person name="Tallon L.J."/>
            <person name="Sadzewicz L.K."/>
            <person name="Sengamalay N."/>
            <person name="Fraser C.M."/>
            <person name="Hine E."/>
            <person name="Shefchek K.A."/>
            <person name="Das S.P."/>
            <person name="Tettelin H."/>
        </authorList>
    </citation>
    <scope>NUCLEOTIDE SEQUENCE [LARGE SCALE GENOMIC DNA]</scope>
    <source>
        <strain evidence="3">4042</strain>
    </source>
</reference>
<feature type="region of interest" description="Disordered" evidence="1">
    <location>
        <begin position="1"/>
        <end position="24"/>
    </location>
</feature>
<evidence type="ECO:0000313" key="3">
    <source>
        <dbReference type="EMBL" id="EUA56452.1"/>
    </source>
</evidence>
<dbReference type="GO" id="GO:0016740">
    <property type="term" value="F:transferase activity"/>
    <property type="evidence" value="ECO:0007669"/>
    <property type="project" value="UniProtKB-KW"/>
</dbReference>
<feature type="compositionally biased region" description="Polar residues" evidence="1">
    <location>
        <begin position="1"/>
        <end position="11"/>
    </location>
</feature>
<keyword evidence="2" id="KW-0812">Transmembrane</keyword>
<comment type="caution">
    <text evidence="3">The sequence shown here is derived from an EMBL/GenBank/DDBJ whole genome shotgun (WGS) entry which is preliminary data.</text>
</comment>
<sequence length="131" mass="14070">MHRRIGSNTTAVRPPAEPRGERTLNRPGLILPRFATLDGPDGLLRSHSLHVTALAPAFPPGRASRHRGHVGARRHGGIPGLGGGFIGVDIFFVLSGFLITSLLFDELARTGRIDLSGFWIRRAGGCCPRSC</sequence>
<accession>X8CJ95</accession>
<evidence type="ECO:0000256" key="2">
    <source>
        <dbReference type="SAM" id="Phobius"/>
    </source>
</evidence>